<name>A0A4Z2HNM5_9TELE</name>
<sequence>MRRIHGRGRGNEGGKSYLSNQCLSRSPFALMPRDTPPRGRREEGVSHGRTYMCHFNRGLRSALEGINASMPLLVSDGKAKRRRRDTDRGKKNVRGKCQAAGLRDVWPRPPARIRASPPETSRPAALRRNARTCWASSRKRHNVSVLTSNFKGTCRRAEQRLNTSKKEKKAHKALQTGSSNAFAGSEKPLASMAASRPGRLSSPCPVAAPVEFPVSRSRPGRLQFPVSRRRPGRLQLPVSRRRPGRLQFSCPVAAPVDSSSRVT</sequence>
<gene>
    <name evidence="2" type="ORF">EYF80_022484</name>
</gene>
<keyword evidence="3" id="KW-1185">Reference proteome</keyword>
<accession>A0A4Z2HNM5</accession>
<dbReference type="EMBL" id="SRLO01000205">
    <property type="protein sequence ID" value="TNN67377.1"/>
    <property type="molecule type" value="Genomic_DNA"/>
</dbReference>
<evidence type="ECO:0000313" key="2">
    <source>
        <dbReference type="EMBL" id="TNN67377.1"/>
    </source>
</evidence>
<protein>
    <submittedName>
        <fullName evidence="2">Uncharacterized protein</fullName>
    </submittedName>
</protein>
<comment type="caution">
    <text evidence="2">The sequence shown here is derived from an EMBL/GenBank/DDBJ whole genome shotgun (WGS) entry which is preliminary data.</text>
</comment>
<dbReference type="Proteomes" id="UP000314294">
    <property type="component" value="Unassembled WGS sequence"/>
</dbReference>
<dbReference type="AlphaFoldDB" id="A0A4Z2HNM5"/>
<feature type="region of interest" description="Disordered" evidence="1">
    <location>
        <begin position="216"/>
        <end position="245"/>
    </location>
</feature>
<proteinExistence type="predicted"/>
<evidence type="ECO:0000256" key="1">
    <source>
        <dbReference type="SAM" id="MobiDB-lite"/>
    </source>
</evidence>
<organism evidence="2 3">
    <name type="scientific">Liparis tanakae</name>
    <name type="common">Tanaka's snailfish</name>
    <dbReference type="NCBI Taxonomy" id="230148"/>
    <lineage>
        <taxon>Eukaryota</taxon>
        <taxon>Metazoa</taxon>
        <taxon>Chordata</taxon>
        <taxon>Craniata</taxon>
        <taxon>Vertebrata</taxon>
        <taxon>Euteleostomi</taxon>
        <taxon>Actinopterygii</taxon>
        <taxon>Neopterygii</taxon>
        <taxon>Teleostei</taxon>
        <taxon>Neoteleostei</taxon>
        <taxon>Acanthomorphata</taxon>
        <taxon>Eupercaria</taxon>
        <taxon>Perciformes</taxon>
        <taxon>Cottioidei</taxon>
        <taxon>Cottales</taxon>
        <taxon>Liparidae</taxon>
        <taxon>Liparis</taxon>
    </lineage>
</organism>
<reference evidence="2 3" key="1">
    <citation type="submission" date="2019-03" db="EMBL/GenBank/DDBJ databases">
        <title>First draft genome of Liparis tanakae, snailfish: a comprehensive survey of snailfish specific genes.</title>
        <authorList>
            <person name="Kim W."/>
            <person name="Song I."/>
            <person name="Jeong J.-H."/>
            <person name="Kim D."/>
            <person name="Kim S."/>
            <person name="Ryu S."/>
            <person name="Song J.Y."/>
            <person name="Lee S.K."/>
        </authorList>
    </citation>
    <scope>NUCLEOTIDE SEQUENCE [LARGE SCALE GENOMIC DNA]</scope>
    <source>
        <tissue evidence="2">Muscle</tissue>
    </source>
</reference>
<feature type="compositionally biased region" description="Basic and acidic residues" evidence="1">
    <location>
        <begin position="35"/>
        <end position="45"/>
    </location>
</feature>
<feature type="region of interest" description="Disordered" evidence="1">
    <location>
        <begin position="1"/>
        <end position="45"/>
    </location>
</feature>
<feature type="region of interest" description="Disordered" evidence="1">
    <location>
        <begin position="160"/>
        <end position="201"/>
    </location>
</feature>
<feature type="region of interest" description="Disordered" evidence="1">
    <location>
        <begin position="108"/>
        <end position="127"/>
    </location>
</feature>
<evidence type="ECO:0000313" key="3">
    <source>
        <dbReference type="Proteomes" id="UP000314294"/>
    </source>
</evidence>
<feature type="region of interest" description="Disordered" evidence="1">
    <location>
        <begin position="75"/>
        <end position="97"/>
    </location>
</feature>